<comment type="pathway">
    <text evidence="1 9">Bacterial outer membrane biogenesis; LPS core biosynthesis.</text>
</comment>
<keyword evidence="9" id="KW-0448">Lipopolysaccharide biosynthesis</keyword>
<organism evidence="11 12">
    <name type="scientific">Luteolibacter yonseiensis</name>
    <dbReference type="NCBI Taxonomy" id="1144680"/>
    <lineage>
        <taxon>Bacteria</taxon>
        <taxon>Pseudomonadati</taxon>
        <taxon>Verrucomicrobiota</taxon>
        <taxon>Verrucomicrobiia</taxon>
        <taxon>Verrucomicrobiales</taxon>
        <taxon>Verrucomicrobiaceae</taxon>
        <taxon>Luteolibacter</taxon>
    </lineage>
</organism>
<dbReference type="AlphaFoldDB" id="A0A934R8C9"/>
<dbReference type="InterPro" id="IPR039901">
    <property type="entry name" value="Kdotransferase"/>
</dbReference>
<keyword evidence="9" id="KW-1003">Cell membrane</keyword>
<gene>
    <name evidence="11" type="ORF">JIN84_15165</name>
</gene>
<comment type="function">
    <text evidence="9">Involved in lipopolysaccharide (LPS) biosynthesis. Catalyzes the transfer of 3-deoxy-D-manno-octulosonate (Kdo) residue(s) from CMP-Kdo to lipid IV(A), the tetraacyldisaccharide-1,4'-bisphosphate precursor of lipid A.</text>
</comment>
<comment type="caution">
    <text evidence="11">The sequence shown here is derived from an EMBL/GenBank/DDBJ whole genome shotgun (WGS) entry which is preliminary data.</text>
</comment>
<comment type="similarity">
    <text evidence="9">Belongs to the glycosyltransferase group 1 family.</text>
</comment>
<dbReference type="RefSeq" id="WP_200351887.1">
    <property type="nucleotide sequence ID" value="NZ_BAABHZ010000006.1"/>
</dbReference>
<evidence type="ECO:0000313" key="12">
    <source>
        <dbReference type="Proteomes" id="UP000600139"/>
    </source>
</evidence>
<evidence type="ECO:0000256" key="3">
    <source>
        <dbReference type="ARBA" id="ARBA00019077"/>
    </source>
</evidence>
<dbReference type="GO" id="GO:0009245">
    <property type="term" value="P:lipid A biosynthetic process"/>
    <property type="evidence" value="ECO:0007669"/>
    <property type="project" value="TreeGrafter"/>
</dbReference>
<dbReference type="SUPFAM" id="SSF53756">
    <property type="entry name" value="UDP-Glycosyltransferase/glycogen phosphorylase"/>
    <property type="match status" value="1"/>
</dbReference>
<dbReference type="PANTHER" id="PTHR42755">
    <property type="entry name" value="3-DEOXY-MANNO-OCTULOSONATE CYTIDYLYLTRANSFERASE"/>
    <property type="match status" value="1"/>
</dbReference>
<accession>A0A934R8C9</accession>
<dbReference type="GO" id="GO:0005886">
    <property type="term" value="C:plasma membrane"/>
    <property type="evidence" value="ECO:0007669"/>
    <property type="project" value="UniProtKB-SubCell"/>
</dbReference>
<keyword evidence="9" id="KW-0472">Membrane</keyword>
<dbReference type="Pfam" id="PF04413">
    <property type="entry name" value="Glycos_transf_N"/>
    <property type="match status" value="1"/>
</dbReference>
<dbReference type="Proteomes" id="UP000600139">
    <property type="component" value="Unassembled WGS sequence"/>
</dbReference>
<sequence length="440" mass="48204">MRQLFALTLYRLILPLLFLAAFPGWVVKMLRRGGFGTRLGERAAVYTTPLEEEPCGTVHFHAVSVGESLLALKLIREWLLAEPDRRFVLATGTATGHAVATGADIPGLRVTYSPLDFRWMVRSYLNRFEPSQIVLVEGEVWPHLLQECKKRGIPVRLVNARMSPRSARRFSKFAAWLRPTYSLLDTVATQQSEDAAIWQTLGLAPENIHRTGSLKFDPGSGSRPARRPEFQHILDSFGKNRSVVLAASTHPGEDSLIASAIREADIRALPVLVPRHAERRAEVTADLERAGFHIVLRSTLPPNHLPTSGGVPESEVGSGFPDNACLVIDTTGELRDWTAHADAVVIGKSFLSIGGQNPAEAILAHIPVIFGPHMENFQPLASHLISTGGCICVQDSEELAESISAALDPAKAKDMTQAAEKLLTRHQGATVRILHLLKQP</sequence>
<dbReference type="GO" id="GO:0009244">
    <property type="term" value="P:lipopolysaccharide core region biosynthetic process"/>
    <property type="evidence" value="ECO:0007669"/>
    <property type="project" value="UniProtKB-UniRule"/>
</dbReference>
<comment type="catalytic activity">
    <reaction evidence="6 9">
        <text>lipid IVA (E. coli) + CMP-3-deoxy-beta-D-manno-octulosonate = alpha-Kdo-(2-&gt;6)-lipid IVA (E. coli) + CMP + H(+)</text>
        <dbReference type="Rhea" id="RHEA:28066"/>
        <dbReference type="ChEBI" id="CHEBI:15378"/>
        <dbReference type="ChEBI" id="CHEBI:58603"/>
        <dbReference type="ChEBI" id="CHEBI:60364"/>
        <dbReference type="ChEBI" id="CHEBI:60377"/>
        <dbReference type="ChEBI" id="CHEBI:85987"/>
        <dbReference type="EC" id="2.4.99.12"/>
    </reaction>
</comment>
<feature type="active site" description="Proton acceptor" evidence="7">
    <location>
        <position position="67"/>
    </location>
</feature>
<evidence type="ECO:0000256" key="5">
    <source>
        <dbReference type="ARBA" id="ARBA00031445"/>
    </source>
</evidence>
<evidence type="ECO:0000313" key="11">
    <source>
        <dbReference type="EMBL" id="MBK1816964.1"/>
    </source>
</evidence>
<keyword evidence="4 9" id="KW-0808">Transferase</keyword>
<feature type="site" description="Transition state stabilizer" evidence="8">
    <location>
        <position position="215"/>
    </location>
</feature>
<proteinExistence type="inferred from homology"/>
<dbReference type="Gene3D" id="3.40.50.11720">
    <property type="entry name" value="3-Deoxy-D-manno-octulosonic-acid transferase, N-terminal domain"/>
    <property type="match status" value="1"/>
</dbReference>
<feature type="domain" description="3-deoxy-D-manno-octulosonic-acid transferase N-terminal" evidence="10">
    <location>
        <begin position="38"/>
        <end position="217"/>
    </location>
</feature>
<reference evidence="11" key="1">
    <citation type="submission" date="2021-01" db="EMBL/GenBank/DDBJ databases">
        <title>Modified the classification status of verrucomicrobia.</title>
        <authorList>
            <person name="Feng X."/>
        </authorList>
    </citation>
    <scope>NUCLEOTIDE SEQUENCE</scope>
    <source>
        <strain evidence="11">JCM 18052</strain>
    </source>
</reference>
<evidence type="ECO:0000256" key="2">
    <source>
        <dbReference type="ARBA" id="ARBA00012621"/>
    </source>
</evidence>
<comment type="subcellular location">
    <subcellularLocation>
        <location evidence="9">Cell membrane</location>
    </subcellularLocation>
</comment>
<evidence type="ECO:0000256" key="7">
    <source>
        <dbReference type="PIRSR" id="PIRSR639901-1"/>
    </source>
</evidence>
<protein>
    <recommendedName>
        <fullName evidence="3 9">3-deoxy-D-manno-octulosonic acid transferase</fullName>
        <shortName evidence="9">Kdo transferase</shortName>
        <ecNumber evidence="2 9">2.4.99.12</ecNumber>
    </recommendedName>
    <alternativeName>
        <fullName evidence="5 9">Lipid IV(A) 3-deoxy-D-manno-octulosonic acid transferase</fullName>
    </alternativeName>
</protein>
<feature type="site" description="Transition state stabilizer" evidence="8">
    <location>
        <position position="137"/>
    </location>
</feature>
<dbReference type="PANTHER" id="PTHR42755:SF1">
    <property type="entry name" value="3-DEOXY-D-MANNO-OCTULOSONIC ACID TRANSFERASE, MITOCHONDRIAL-RELATED"/>
    <property type="match status" value="1"/>
</dbReference>
<dbReference type="InterPro" id="IPR007507">
    <property type="entry name" value="Glycos_transf_N"/>
</dbReference>
<dbReference type="GO" id="GO:0043842">
    <property type="term" value="F:Kdo transferase activity"/>
    <property type="evidence" value="ECO:0007669"/>
    <property type="project" value="UniProtKB-EC"/>
</dbReference>
<dbReference type="EMBL" id="JAENIK010000011">
    <property type="protein sequence ID" value="MBK1816964.1"/>
    <property type="molecule type" value="Genomic_DNA"/>
</dbReference>
<evidence type="ECO:0000256" key="8">
    <source>
        <dbReference type="PIRSR" id="PIRSR639901-2"/>
    </source>
</evidence>
<name>A0A934R8C9_9BACT</name>
<evidence type="ECO:0000256" key="1">
    <source>
        <dbReference type="ARBA" id="ARBA00004713"/>
    </source>
</evidence>
<evidence type="ECO:0000256" key="9">
    <source>
        <dbReference type="RuleBase" id="RU365103"/>
    </source>
</evidence>
<dbReference type="InterPro" id="IPR038107">
    <property type="entry name" value="Glycos_transf_N_sf"/>
</dbReference>
<dbReference type="EC" id="2.4.99.12" evidence="2 9"/>
<evidence type="ECO:0000259" key="10">
    <source>
        <dbReference type="Pfam" id="PF04413"/>
    </source>
</evidence>
<evidence type="ECO:0000256" key="4">
    <source>
        <dbReference type="ARBA" id="ARBA00022679"/>
    </source>
</evidence>
<keyword evidence="12" id="KW-1185">Reference proteome</keyword>
<dbReference type="Gene3D" id="3.40.50.2000">
    <property type="entry name" value="Glycogen Phosphorylase B"/>
    <property type="match status" value="1"/>
</dbReference>
<evidence type="ECO:0000256" key="6">
    <source>
        <dbReference type="ARBA" id="ARBA00049183"/>
    </source>
</evidence>